<dbReference type="Gene3D" id="3.30.70.270">
    <property type="match status" value="1"/>
</dbReference>
<accession>A0A221T1V1</accession>
<dbReference type="InterPro" id="IPR029787">
    <property type="entry name" value="Nucleotide_cyclase"/>
</dbReference>
<dbReference type="SUPFAM" id="SSF55781">
    <property type="entry name" value="GAF domain-like"/>
    <property type="match status" value="1"/>
</dbReference>
<feature type="domain" description="GGDEF" evidence="1">
    <location>
        <begin position="422"/>
        <end position="572"/>
    </location>
</feature>
<dbReference type="KEGG" id="dfc:DFI_16980"/>
<dbReference type="Pfam" id="PF00990">
    <property type="entry name" value="GGDEF"/>
    <property type="match status" value="2"/>
</dbReference>
<dbReference type="NCBIfam" id="TIGR00254">
    <property type="entry name" value="GGDEF"/>
    <property type="match status" value="2"/>
</dbReference>
<dbReference type="GO" id="GO:0005886">
    <property type="term" value="C:plasma membrane"/>
    <property type="evidence" value="ECO:0007669"/>
    <property type="project" value="TreeGrafter"/>
</dbReference>
<dbReference type="InterPro" id="IPR043128">
    <property type="entry name" value="Rev_trsase/Diguanyl_cyclase"/>
</dbReference>
<name>A0A221T1V1_9DEIO</name>
<dbReference type="InterPro" id="IPR003018">
    <property type="entry name" value="GAF"/>
</dbReference>
<dbReference type="Gene3D" id="3.30.450.40">
    <property type="match status" value="1"/>
</dbReference>
<dbReference type="GO" id="GO:1902201">
    <property type="term" value="P:negative regulation of bacterial-type flagellum-dependent cell motility"/>
    <property type="evidence" value="ECO:0007669"/>
    <property type="project" value="TreeGrafter"/>
</dbReference>
<geneLocation type="plasmid" evidence="3">
    <name>pdfi2</name>
</geneLocation>
<protein>
    <submittedName>
        <fullName evidence="2">Sensor domain-containing diguanylate cyclase</fullName>
    </submittedName>
</protein>
<dbReference type="SMART" id="SM00065">
    <property type="entry name" value="GAF"/>
    <property type="match status" value="1"/>
</dbReference>
<evidence type="ECO:0000259" key="1">
    <source>
        <dbReference type="PROSITE" id="PS50887"/>
    </source>
</evidence>
<keyword evidence="2" id="KW-0614">Plasmid</keyword>
<dbReference type="GO" id="GO:0052621">
    <property type="term" value="F:diguanylate cyclase activity"/>
    <property type="evidence" value="ECO:0007669"/>
    <property type="project" value="TreeGrafter"/>
</dbReference>
<dbReference type="EMBL" id="CP021083">
    <property type="protein sequence ID" value="ASN82883.1"/>
    <property type="molecule type" value="Genomic_DNA"/>
</dbReference>
<evidence type="ECO:0000313" key="3">
    <source>
        <dbReference type="Proteomes" id="UP000259030"/>
    </source>
</evidence>
<evidence type="ECO:0000313" key="2">
    <source>
        <dbReference type="EMBL" id="ASN82883.1"/>
    </source>
</evidence>
<dbReference type="InterPro" id="IPR029016">
    <property type="entry name" value="GAF-like_dom_sf"/>
</dbReference>
<dbReference type="SUPFAM" id="SSF55073">
    <property type="entry name" value="Nucleotide cyclase"/>
    <property type="match status" value="2"/>
</dbReference>
<dbReference type="RefSeq" id="WP_051307559.1">
    <property type="nucleotide sequence ID" value="NZ_CP021083.1"/>
</dbReference>
<gene>
    <name evidence="2" type="ORF">DFI_16980</name>
</gene>
<dbReference type="AlphaFoldDB" id="A0A221T1V1"/>
<proteinExistence type="predicted"/>
<dbReference type="CDD" id="cd01949">
    <property type="entry name" value="GGDEF"/>
    <property type="match status" value="1"/>
</dbReference>
<dbReference type="PROSITE" id="PS50887">
    <property type="entry name" value="GGDEF"/>
    <property type="match status" value="1"/>
</dbReference>
<dbReference type="SMART" id="SM00267">
    <property type="entry name" value="GGDEF"/>
    <property type="match status" value="1"/>
</dbReference>
<dbReference type="Proteomes" id="UP000259030">
    <property type="component" value="Plasmid pDFI2"/>
</dbReference>
<organism evidence="2 3">
    <name type="scientific">Deinococcus ficus</name>
    <dbReference type="NCBI Taxonomy" id="317577"/>
    <lineage>
        <taxon>Bacteria</taxon>
        <taxon>Thermotogati</taxon>
        <taxon>Deinococcota</taxon>
        <taxon>Deinococci</taxon>
        <taxon>Deinococcales</taxon>
        <taxon>Deinococcaceae</taxon>
        <taxon>Deinococcus</taxon>
    </lineage>
</organism>
<dbReference type="Pfam" id="PF01590">
    <property type="entry name" value="GAF"/>
    <property type="match status" value="1"/>
</dbReference>
<dbReference type="InterPro" id="IPR000160">
    <property type="entry name" value="GGDEF_dom"/>
</dbReference>
<dbReference type="InterPro" id="IPR050469">
    <property type="entry name" value="Diguanylate_Cyclase"/>
</dbReference>
<dbReference type="STRING" id="317577.GCA_000419625_03466"/>
<dbReference type="PANTHER" id="PTHR45138:SF9">
    <property type="entry name" value="DIGUANYLATE CYCLASE DGCM-RELATED"/>
    <property type="match status" value="1"/>
</dbReference>
<dbReference type="GO" id="GO:0043709">
    <property type="term" value="P:cell adhesion involved in single-species biofilm formation"/>
    <property type="evidence" value="ECO:0007669"/>
    <property type="project" value="TreeGrafter"/>
</dbReference>
<sequence>MTAPTLARILAAVSDRRTPEALHSALQGALAAHPELPVTLDAELGLHWHGASDGEDAGAFYAFARTVANLSGTLADLHRHAQVYGLAREFTRRDETDTSLGAYSRECCRIFGLDGLGGLRLRSGALTRAPSWDAGTPRLPAFGPADVAAGRAGEPDVRAGGVLLPIGGRFRARAAFWLDAPGRAWSGSDRDLLRQLGHLIGLEYERGEALRHLQTLQALHRDLMGGQPEQAYQPLLERALATIPGAECGSLLIREGGVFRYAASVTFDETELSEVTFPVDHTRDQWYGLGEEAWHRGVPRVQSSRRLAAQGVGYQYRGALVEDLLPSVAGIQANIGVPILYQGEVYAFLNIDSLTDPDAFAEDSVNLARSFGVQAALLLHEAHLRAQVQVAARTDVLTGLQNRRAFTESLTRELARARRHALPLSLLVADIRAFKAVNDTHGHATGDDALVQVGAVLDRTLRATDAVFRPGPVASPGDGAADPTASQVFRWGGDEFAILLPATDRAGAQAVRERLRRAMREIRVAGRPLELNIGVAVLGAGDLTGQALLHAADADMYRDKHAGRPLGARLSGI</sequence>
<dbReference type="PANTHER" id="PTHR45138">
    <property type="entry name" value="REGULATORY COMPONENTS OF SENSORY TRANSDUCTION SYSTEM"/>
    <property type="match status" value="1"/>
</dbReference>
<keyword evidence="3" id="KW-1185">Reference proteome</keyword>
<reference evidence="2 3" key="1">
    <citation type="submission" date="2017-05" db="EMBL/GenBank/DDBJ databases">
        <title>The complete genome sequence of Deinococcus ficus isolated from the rhizosphere of the Ficus religiosa L. in Taiwan.</title>
        <authorList>
            <person name="Wu K.-M."/>
            <person name="Liao T.-L."/>
            <person name="Liu Y.-M."/>
            <person name="Young C.-C."/>
            <person name="Tsai S.-F."/>
        </authorList>
    </citation>
    <scope>NUCLEOTIDE SEQUENCE [LARGE SCALE GENOMIC DNA]</scope>
    <source>
        <strain evidence="2 3">CC-FR2-10</strain>
        <plasmid evidence="3">pdfi2</plasmid>
    </source>
</reference>